<organism evidence="2 3">
    <name type="scientific">Pseudonocardia abyssalis</name>
    <dbReference type="NCBI Taxonomy" id="2792008"/>
    <lineage>
        <taxon>Bacteria</taxon>
        <taxon>Bacillati</taxon>
        <taxon>Actinomycetota</taxon>
        <taxon>Actinomycetes</taxon>
        <taxon>Pseudonocardiales</taxon>
        <taxon>Pseudonocardiaceae</taxon>
        <taxon>Pseudonocardia</taxon>
    </lineage>
</organism>
<dbReference type="Pfam" id="PF13561">
    <property type="entry name" value="adh_short_C2"/>
    <property type="match status" value="1"/>
</dbReference>
<dbReference type="InterPro" id="IPR057326">
    <property type="entry name" value="KR_dom"/>
</dbReference>
<accession>A0ABS6URB6</accession>
<feature type="domain" description="Ketoreductase" evidence="1">
    <location>
        <begin position="7"/>
        <end position="186"/>
    </location>
</feature>
<keyword evidence="3" id="KW-1185">Reference proteome</keyword>
<dbReference type="PANTHER" id="PTHR42760:SF40">
    <property type="entry name" value="3-OXOACYL-[ACYL-CARRIER-PROTEIN] REDUCTASE, CHLOROPLASTIC"/>
    <property type="match status" value="1"/>
</dbReference>
<sequence>MSGLDGRVAVVTGGARGIGAATARRLATEGADVAIVDLDEAQSVQTAKAIEADTGRRAVGIGADVTDADQVTAAVDRVADELGPPGVLVNNAGVTRDNLLFKMSDDDWDTVIGVHLRGFFLATRAAQRHMVAAKWGRIISLSSVSALGTRGQLNYSAAKAGLQGATRTLAIELGPFGVTANAVAPGFVVTEMTGRLAERLGTTLEAFTEERAAITPVRRAGTPEDIAGIIAFLAGDDASFITGQTIYADGGRRL</sequence>
<gene>
    <name evidence="2" type="primary">fabG</name>
    <name evidence="2" type="ORF">I4I81_10985</name>
</gene>
<dbReference type="InterPro" id="IPR002347">
    <property type="entry name" value="SDR_fam"/>
</dbReference>
<proteinExistence type="predicted"/>
<comment type="caution">
    <text evidence="2">The sequence shown here is derived from an EMBL/GenBank/DDBJ whole genome shotgun (WGS) entry which is preliminary data.</text>
</comment>
<dbReference type="SMART" id="SM00822">
    <property type="entry name" value="PKS_KR"/>
    <property type="match status" value="1"/>
</dbReference>
<dbReference type="RefSeq" id="WP_218604604.1">
    <property type="nucleotide sequence ID" value="NZ_JADQDJ010000240.1"/>
</dbReference>
<dbReference type="PANTHER" id="PTHR42760">
    <property type="entry name" value="SHORT-CHAIN DEHYDROGENASES/REDUCTASES FAMILY MEMBER"/>
    <property type="match status" value="1"/>
</dbReference>
<evidence type="ECO:0000313" key="3">
    <source>
        <dbReference type="Proteomes" id="UP000694287"/>
    </source>
</evidence>
<protein>
    <submittedName>
        <fullName evidence="2">3-oxoacyl-ACP reductase FabG</fullName>
    </submittedName>
</protein>
<dbReference type="NCBIfam" id="NF009466">
    <property type="entry name" value="PRK12826.1-2"/>
    <property type="match status" value="1"/>
</dbReference>
<dbReference type="EMBL" id="JADQDK010000001">
    <property type="protein sequence ID" value="MBW0134780.1"/>
    <property type="molecule type" value="Genomic_DNA"/>
</dbReference>
<evidence type="ECO:0000259" key="1">
    <source>
        <dbReference type="SMART" id="SM00822"/>
    </source>
</evidence>
<dbReference type="Proteomes" id="UP000694287">
    <property type="component" value="Unassembled WGS sequence"/>
</dbReference>
<name>A0ABS6URB6_9PSEU</name>
<evidence type="ECO:0000313" key="2">
    <source>
        <dbReference type="EMBL" id="MBW0134780.1"/>
    </source>
</evidence>
<reference evidence="2 3" key="1">
    <citation type="submission" date="2020-11" db="EMBL/GenBank/DDBJ databases">
        <title>Pseudonocardia abyssalis sp. nov. and Pseudonocardia oceani sp. nov., description and phylogenomic analysis of two novel actinomycetes isolated from the deep Southern Ocean.</title>
        <authorList>
            <person name="Parra J."/>
        </authorList>
    </citation>
    <scope>NUCLEOTIDE SEQUENCE [LARGE SCALE GENOMIC DNA]</scope>
    <source>
        <strain evidence="2 3">KRD-168</strain>
    </source>
</reference>